<dbReference type="AlphaFoldDB" id="A0A7D9M8E0"/>
<sequence length="227" mass="25466">GGCSFTIFAIDANQVLQRGIYSVRFGNYGSCKASGFDKDYLRGKENIPPATRRGTHPVEVQVSEETGKIIDNIEFEYVDDVANECVHTLLVQKSSRSSGGSDRRNESHGLTKKSSSDPEGYTGSCKKPKTCPIDIPMLMYLCDEMAKRSNEHFFSALTKLDTMSAVLEYRSEYFKDFAETARENGHNKLAETIETSSRELPCDHHMEALTFGKLYDAVQKERSLSKF</sequence>
<organism evidence="2 3">
    <name type="scientific">Paramuricea clavata</name>
    <name type="common">Red gorgonian</name>
    <name type="synonym">Violescent sea-whip</name>
    <dbReference type="NCBI Taxonomy" id="317549"/>
    <lineage>
        <taxon>Eukaryota</taxon>
        <taxon>Metazoa</taxon>
        <taxon>Cnidaria</taxon>
        <taxon>Anthozoa</taxon>
        <taxon>Octocorallia</taxon>
        <taxon>Malacalcyonacea</taxon>
        <taxon>Plexauridae</taxon>
        <taxon>Paramuricea</taxon>
    </lineage>
</organism>
<reference evidence="2" key="1">
    <citation type="submission" date="2020-04" db="EMBL/GenBank/DDBJ databases">
        <authorList>
            <person name="Alioto T."/>
            <person name="Alioto T."/>
            <person name="Gomez Garrido J."/>
        </authorList>
    </citation>
    <scope>NUCLEOTIDE SEQUENCE</scope>
    <source>
        <strain evidence="2">A484AB</strain>
    </source>
</reference>
<keyword evidence="3" id="KW-1185">Reference proteome</keyword>
<evidence type="ECO:0000313" key="2">
    <source>
        <dbReference type="EMBL" id="CAB4043077.1"/>
    </source>
</evidence>
<evidence type="ECO:0000256" key="1">
    <source>
        <dbReference type="SAM" id="MobiDB-lite"/>
    </source>
</evidence>
<feature type="region of interest" description="Disordered" evidence="1">
    <location>
        <begin position="95"/>
        <end position="126"/>
    </location>
</feature>
<gene>
    <name evidence="2" type="ORF">PACLA_8A087598</name>
</gene>
<comment type="caution">
    <text evidence="2">The sequence shown here is derived from an EMBL/GenBank/DDBJ whole genome shotgun (WGS) entry which is preliminary data.</text>
</comment>
<dbReference type="EMBL" id="CACRXK020031456">
    <property type="protein sequence ID" value="CAB4043077.1"/>
    <property type="molecule type" value="Genomic_DNA"/>
</dbReference>
<accession>A0A7D9M8E0</accession>
<proteinExistence type="predicted"/>
<dbReference type="Proteomes" id="UP001152795">
    <property type="component" value="Unassembled WGS sequence"/>
</dbReference>
<evidence type="ECO:0000313" key="3">
    <source>
        <dbReference type="Proteomes" id="UP001152795"/>
    </source>
</evidence>
<name>A0A7D9M8E0_PARCT</name>
<feature type="non-terminal residue" evidence="2">
    <location>
        <position position="1"/>
    </location>
</feature>
<feature type="non-terminal residue" evidence="2">
    <location>
        <position position="227"/>
    </location>
</feature>
<protein>
    <submittedName>
        <fullName evidence="2">Uncharacterized protein</fullName>
    </submittedName>
</protein>